<accession>G0M9E3</accession>
<feature type="transmembrane region" description="Helical" evidence="1">
    <location>
        <begin position="40"/>
        <end position="58"/>
    </location>
</feature>
<dbReference type="InterPro" id="IPR002542">
    <property type="entry name" value="T20D4.11-like_dom"/>
</dbReference>
<dbReference type="InParanoid" id="G0M9E3"/>
<sequence length="287" mass="32892">MFQQRFVSRIPNQWWFHLLIFPCFVINCISIAIGNVTSQAHYFLVCMLAVQKFMVTMFPASEKFLSFGPESFKTLTNLLYTMFILKDIVCAYCSEIFYKAEVDTDKNTFGRSLYLVFHEANGLIENELNNTIRILKRPNYYSNISRACQEADKCSHVIKNSAEHSGLTLSSLCPFFVFYTSDFSICGDRLANKIGQNVTCVDVVYRFGVETNDTSCQQWDIVHNCLLNEIETTCDDFSFNSTKITEYLTELEAGFCSKLGNSTWEMESEDVVVFEDTSDEILELSEA</sequence>
<keyword evidence="1" id="KW-1133">Transmembrane helix</keyword>
<dbReference type="InterPro" id="IPR018817">
    <property type="entry name" value="7TM_GPCR_serpentine_rcpt_Srz"/>
</dbReference>
<name>G0M9E3_CAEBE</name>
<dbReference type="HOGENOM" id="CLU_970535_0_0_1"/>
<dbReference type="eggNOG" id="ENOG502TI8K">
    <property type="taxonomic scope" value="Eukaryota"/>
</dbReference>
<dbReference type="Pfam" id="PF10325">
    <property type="entry name" value="7TM_GPCR_Srz"/>
    <property type="match status" value="1"/>
</dbReference>
<feature type="transmembrane region" description="Helical" evidence="1">
    <location>
        <begin position="78"/>
        <end position="98"/>
    </location>
</feature>
<gene>
    <name evidence="3" type="ORF">CAEBREN_16865</name>
</gene>
<reference evidence="4" key="1">
    <citation type="submission" date="2011-07" db="EMBL/GenBank/DDBJ databases">
        <authorList>
            <consortium name="Caenorhabditis brenneri Sequencing and Analysis Consortium"/>
            <person name="Wilson R.K."/>
        </authorList>
    </citation>
    <scope>NUCLEOTIDE SEQUENCE [LARGE SCALE GENOMIC DNA]</scope>
    <source>
        <strain evidence="4">PB2801</strain>
    </source>
</reference>
<dbReference type="Proteomes" id="UP000008068">
    <property type="component" value="Unassembled WGS sequence"/>
</dbReference>
<keyword evidence="1" id="KW-0812">Transmembrane</keyword>
<feature type="domain" description="T20D4.11-like" evidence="2">
    <location>
        <begin position="135"/>
        <end position="242"/>
    </location>
</feature>
<organism evidence="4">
    <name type="scientific">Caenorhabditis brenneri</name>
    <name type="common">Nematode worm</name>
    <dbReference type="NCBI Taxonomy" id="135651"/>
    <lineage>
        <taxon>Eukaryota</taxon>
        <taxon>Metazoa</taxon>
        <taxon>Ecdysozoa</taxon>
        <taxon>Nematoda</taxon>
        <taxon>Chromadorea</taxon>
        <taxon>Rhabditida</taxon>
        <taxon>Rhabditina</taxon>
        <taxon>Rhabditomorpha</taxon>
        <taxon>Rhabditoidea</taxon>
        <taxon>Rhabditidae</taxon>
        <taxon>Peloderinae</taxon>
        <taxon>Caenorhabditis</taxon>
    </lineage>
</organism>
<dbReference type="PANTHER" id="PTHR37429">
    <property type="entry name" value="PROTEIN CBG19148-RELATED"/>
    <property type="match status" value="1"/>
</dbReference>
<dbReference type="AlphaFoldDB" id="G0M9E3"/>
<dbReference type="Pfam" id="PF01579">
    <property type="entry name" value="DUF19"/>
    <property type="match status" value="1"/>
</dbReference>
<evidence type="ECO:0000259" key="2">
    <source>
        <dbReference type="Pfam" id="PF01579"/>
    </source>
</evidence>
<dbReference type="PANTHER" id="PTHR37429:SF2">
    <property type="entry name" value="DUF19 DOMAIN-CONTAINING PROTEIN"/>
    <property type="match status" value="1"/>
</dbReference>
<evidence type="ECO:0000313" key="3">
    <source>
        <dbReference type="EMBL" id="EGT30924.1"/>
    </source>
</evidence>
<evidence type="ECO:0000313" key="4">
    <source>
        <dbReference type="Proteomes" id="UP000008068"/>
    </source>
</evidence>
<feature type="transmembrane region" description="Helical" evidence="1">
    <location>
        <begin position="14"/>
        <end position="33"/>
    </location>
</feature>
<keyword evidence="4" id="KW-1185">Reference proteome</keyword>
<protein>
    <recommendedName>
        <fullName evidence="2">T20D4.11-like domain-containing protein</fullName>
    </recommendedName>
</protein>
<dbReference type="OrthoDB" id="5847373at2759"/>
<dbReference type="EMBL" id="GL379787">
    <property type="protein sequence ID" value="EGT30924.1"/>
    <property type="molecule type" value="Genomic_DNA"/>
</dbReference>
<proteinExistence type="predicted"/>
<keyword evidence="1" id="KW-0472">Membrane</keyword>
<evidence type="ECO:0000256" key="1">
    <source>
        <dbReference type="SAM" id="Phobius"/>
    </source>
</evidence>
<dbReference type="FunCoup" id="G0M9E3">
    <property type="interactions" value="371"/>
</dbReference>
<dbReference type="STRING" id="135651.G0M9E3"/>